<dbReference type="Proteomes" id="UP000268007">
    <property type="component" value="Unassembled WGS sequence"/>
</dbReference>
<dbReference type="Gene3D" id="3.75.10.10">
    <property type="entry name" value="L-arginine/glycine Amidinotransferase, Chain A"/>
    <property type="match status" value="1"/>
</dbReference>
<keyword evidence="7" id="KW-1185">Reference proteome</keyword>
<dbReference type="PANTHER" id="PTHR47271">
    <property type="entry name" value="ARGININE DEIMINASE"/>
    <property type="match status" value="1"/>
</dbReference>
<dbReference type="Pfam" id="PF02274">
    <property type="entry name" value="ADI"/>
    <property type="match status" value="1"/>
</dbReference>
<comment type="catalytic activity">
    <reaction evidence="5">
        <text>L-arginine + H2O = L-citrulline + NH4(+)</text>
        <dbReference type="Rhea" id="RHEA:19597"/>
        <dbReference type="ChEBI" id="CHEBI:15377"/>
        <dbReference type="ChEBI" id="CHEBI:28938"/>
        <dbReference type="ChEBI" id="CHEBI:32682"/>
        <dbReference type="ChEBI" id="CHEBI:57743"/>
        <dbReference type="EC" id="3.5.3.6"/>
    </reaction>
</comment>
<gene>
    <name evidence="6" type="ORF">BDD43_4467</name>
</gene>
<keyword evidence="4" id="KW-0378">Hydrolase</keyword>
<evidence type="ECO:0000256" key="5">
    <source>
        <dbReference type="ARBA" id="ARBA00049429"/>
    </source>
</evidence>
<dbReference type="PANTHER" id="PTHR47271:SF2">
    <property type="entry name" value="ARGININE DEIMINASE"/>
    <property type="match status" value="1"/>
</dbReference>
<evidence type="ECO:0000313" key="7">
    <source>
        <dbReference type="Proteomes" id="UP000268007"/>
    </source>
</evidence>
<dbReference type="OrthoDB" id="9807502at2"/>
<protein>
    <recommendedName>
        <fullName evidence="3">arginine deiminase</fullName>
        <ecNumber evidence="3">3.5.3.6</ecNumber>
    </recommendedName>
</protein>
<dbReference type="EMBL" id="RBKU01000001">
    <property type="protein sequence ID" value="RKR84237.1"/>
    <property type="molecule type" value="Genomic_DNA"/>
</dbReference>
<evidence type="ECO:0000256" key="2">
    <source>
        <dbReference type="ARBA" id="ARBA00010206"/>
    </source>
</evidence>
<comment type="pathway">
    <text evidence="1">Amino-acid degradation; L-arginine degradation via ADI pathway; carbamoyl phosphate from L-arginine: step 1/2.</text>
</comment>
<proteinExistence type="inferred from homology"/>
<reference evidence="6 7" key="1">
    <citation type="submission" date="2018-10" db="EMBL/GenBank/DDBJ databases">
        <title>Genomic Encyclopedia of Archaeal and Bacterial Type Strains, Phase II (KMG-II): from individual species to whole genera.</title>
        <authorList>
            <person name="Goeker M."/>
        </authorList>
    </citation>
    <scope>NUCLEOTIDE SEQUENCE [LARGE SCALE GENOMIC DNA]</scope>
    <source>
        <strain evidence="6 7">DSM 18602</strain>
    </source>
</reference>
<dbReference type="GO" id="GO:0019546">
    <property type="term" value="P:L-arginine deiminase pathway"/>
    <property type="evidence" value="ECO:0007669"/>
    <property type="project" value="TreeGrafter"/>
</dbReference>
<organism evidence="6 7">
    <name type="scientific">Mucilaginibacter gracilis</name>
    <dbReference type="NCBI Taxonomy" id="423350"/>
    <lineage>
        <taxon>Bacteria</taxon>
        <taxon>Pseudomonadati</taxon>
        <taxon>Bacteroidota</taxon>
        <taxon>Sphingobacteriia</taxon>
        <taxon>Sphingobacteriales</taxon>
        <taxon>Sphingobacteriaceae</taxon>
        <taxon>Mucilaginibacter</taxon>
    </lineage>
</organism>
<name>A0A495J5T4_9SPHI</name>
<comment type="caution">
    <text evidence="6">The sequence shown here is derived from an EMBL/GenBank/DDBJ whole genome shotgun (WGS) entry which is preliminary data.</text>
</comment>
<evidence type="ECO:0000313" key="6">
    <source>
        <dbReference type="EMBL" id="RKR84237.1"/>
    </source>
</evidence>
<evidence type="ECO:0000256" key="4">
    <source>
        <dbReference type="ARBA" id="ARBA00022801"/>
    </source>
</evidence>
<evidence type="ECO:0000256" key="3">
    <source>
        <dbReference type="ARBA" id="ARBA00012171"/>
    </source>
</evidence>
<evidence type="ECO:0000256" key="1">
    <source>
        <dbReference type="ARBA" id="ARBA00005213"/>
    </source>
</evidence>
<accession>A0A495J5T4</accession>
<dbReference type="InterPro" id="IPR003876">
    <property type="entry name" value="Arg_deiminase"/>
</dbReference>
<dbReference type="RefSeq" id="WP_121199730.1">
    <property type="nucleotide sequence ID" value="NZ_RBKU01000001.1"/>
</dbReference>
<dbReference type="AlphaFoldDB" id="A0A495J5T4"/>
<dbReference type="PRINTS" id="PR01466">
    <property type="entry name" value="ARGDEIMINASE"/>
</dbReference>
<sequence length="486" mass="54456">MLTTTNFNINNTSEIGDLLCLLIHSPDAGLGKVVPNKAQDWLFEDIVHLDTIRRKEYDHYVKVLLYFLDPEKIAGKLSAIDSPESNRDFFKPGNAGFHNSTKVIEFQTLLADILAEQTVKEKLVAAICGMENLTYGLQQTLVDTGATELAKTLLSGFLNHKLIFAPIPNFIFSRDVGVAINNYLLISKPAKAARLRESLLVRYIFFNHPLFAAYRNNIIEIPESMEAFLEPIGESHEPTTLECGDVMVVSPNHILIGCSERTSTRGANAAIKLLFEKGVVEKVTIIKIPQKRNFMHLDTVFTQVKRNVWVLLKSLFDEEAVNLNEPISHFGDTMAKDSPQIIQFAKGKTNEPKHFANLEALLDDISRNDLHSAEPTQFIYSGNNQFPYDSREQWTDSCNLLALKEGVVLAYDRNDKTIEAFEQHGFAIVKVADLLKKLESGETSTETITDTVILMPSAELSRARGGFHCMSMPLLRSSIVHLPLVH</sequence>
<comment type="similarity">
    <text evidence="2">Belongs to the arginine deiminase family.</text>
</comment>
<dbReference type="SUPFAM" id="SSF55909">
    <property type="entry name" value="Pentein"/>
    <property type="match status" value="2"/>
</dbReference>
<dbReference type="GO" id="GO:0016990">
    <property type="term" value="F:arginine deiminase activity"/>
    <property type="evidence" value="ECO:0007669"/>
    <property type="project" value="UniProtKB-EC"/>
</dbReference>
<dbReference type="EC" id="3.5.3.6" evidence="3"/>